<evidence type="ECO:0000256" key="2">
    <source>
        <dbReference type="ARBA" id="ARBA00022734"/>
    </source>
</evidence>
<dbReference type="SMART" id="SM00915">
    <property type="entry name" value="Jacalin"/>
    <property type="match status" value="2"/>
</dbReference>
<dbReference type="SUPFAM" id="SSF51101">
    <property type="entry name" value="Mannose-binding lectins"/>
    <property type="match status" value="2"/>
</dbReference>
<dbReference type="PANTHER" id="PTHR47293:SF77">
    <property type="entry name" value="AGGLUTININ-LIKE"/>
    <property type="match status" value="1"/>
</dbReference>
<dbReference type="EMBL" id="MJEQ01000954">
    <property type="protein sequence ID" value="OIT33046.1"/>
    <property type="molecule type" value="Genomic_DNA"/>
</dbReference>
<evidence type="ECO:0000313" key="5">
    <source>
        <dbReference type="Proteomes" id="UP000187609"/>
    </source>
</evidence>
<feature type="non-terminal residue" evidence="4">
    <location>
        <position position="1"/>
    </location>
</feature>
<reference evidence="4" key="1">
    <citation type="submission" date="2016-11" db="EMBL/GenBank/DDBJ databases">
        <title>The genome of Nicotiana attenuata.</title>
        <authorList>
            <person name="Xu S."/>
            <person name="Brockmoeller T."/>
            <person name="Gaquerel E."/>
            <person name="Navarro A."/>
            <person name="Kuhl H."/>
            <person name="Gase K."/>
            <person name="Ling Z."/>
            <person name="Zhou W."/>
            <person name="Kreitzer C."/>
            <person name="Stanke M."/>
            <person name="Tang H."/>
            <person name="Lyons E."/>
            <person name="Pandey P."/>
            <person name="Pandey S.P."/>
            <person name="Timmermann B."/>
            <person name="Baldwin I.T."/>
        </authorList>
    </citation>
    <scope>NUCLEOTIDE SEQUENCE [LARGE SCALE GENOMIC DNA]</scope>
    <source>
        <strain evidence="4">UT</strain>
    </source>
</reference>
<dbReference type="PANTHER" id="PTHR47293">
    <property type="entry name" value="JACALIN-RELATED LECTIN 3"/>
    <property type="match status" value="1"/>
</dbReference>
<accession>A0A314KUI2</accession>
<dbReference type="Gene3D" id="2.100.10.30">
    <property type="entry name" value="Jacalin-like lectin domain"/>
    <property type="match status" value="2"/>
</dbReference>
<dbReference type="Gramene" id="OIT33046">
    <property type="protein sequence ID" value="OIT33046"/>
    <property type="gene ID" value="A4A49_61304"/>
</dbReference>
<keyword evidence="2" id="KW-0430">Lectin</keyword>
<protein>
    <submittedName>
        <fullName evidence="4">Agglutinin</fullName>
    </submittedName>
</protein>
<dbReference type="SMR" id="A0A314KUI2"/>
<dbReference type="Pfam" id="PF01419">
    <property type="entry name" value="Jacalin"/>
    <property type="match status" value="2"/>
</dbReference>
<evidence type="ECO:0000259" key="3">
    <source>
        <dbReference type="PROSITE" id="PS51752"/>
    </source>
</evidence>
<dbReference type="InterPro" id="IPR001229">
    <property type="entry name" value="Jacalin-like_lectin_dom"/>
</dbReference>
<evidence type="ECO:0000313" key="4">
    <source>
        <dbReference type="EMBL" id="OIT33046.1"/>
    </source>
</evidence>
<dbReference type="GO" id="GO:0030246">
    <property type="term" value="F:carbohydrate binding"/>
    <property type="evidence" value="ECO:0007669"/>
    <property type="project" value="UniProtKB-KW"/>
</dbReference>
<dbReference type="PROSITE" id="PS51752">
    <property type="entry name" value="JACALIN_LECTIN"/>
    <property type="match status" value="2"/>
</dbReference>
<evidence type="ECO:0000256" key="1">
    <source>
        <dbReference type="ARBA" id="ARBA00006568"/>
    </source>
</evidence>
<proteinExistence type="inferred from homology"/>
<organism evidence="4 5">
    <name type="scientific">Nicotiana attenuata</name>
    <name type="common">Coyote tobacco</name>
    <dbReference type="NCBI Taxonomy" id="49451"/>
    <lineage>
        <taxon>Eukaryota</taxon>
        <taxon>Viridiplantae</taxon>
        <taxon>Streptophyta</taxon>
        <taxon>Embryophyta</taxon>
        <taxon>Tracheophyta</taxon>
        <taxon>Spermatophyta</taxon>
        <taxon>Magnoliopsida</taxon>
        <taxon>eudicotyledons</taxon>
        <taxon>Gunneridae</taxon>
        <taxon>Pentapetalae</taxon>
        <taxon>asterids</taxon>
        <taxon>lamiids</taxon>
        <taxon>Solanales</taxon>
        <taxon>Solanaceae</taxon>
        <taxon>Nicotianoideae</taxon>
        <taxon>Nicotianeae</taxon>
        <taxon>Nicotiana</taxon>
    </lineage>
</organism>
<feature type="domain" description="Jacalin-type lectin" evidence="3">
    <location>
        <begin position="180"/>
        <end position="328"/>
    </location>
</feature>
<dbReference type="Proteomes" id="UP000187609">
    <property type="component" value="Unassembled WGS sequence"/>
</dbReference>
<feature type="domain" description="Jacalin-type lectin" evidence="3">
    <location>
        <begin position="1"/>
        <end position="145"/>
    </location>
</feature>
<keyword evidence="5" id="KW-1185">Reference proteome</keyword>
<name>A0A314KUI2_NICAT</name>
<sequence>SILVEPWGGTNGSEWNYKLKYPIKEILIAHGEVIDSIIFRTIGEEGIINSPKFGGSGGDKRLEVTIENAPREYLIGINGTLGHYAGNLVVKSLCFTTNLKTYAPFGTKASDGTKFSLVMKEGGAIVGFHGRSSWYLDAIGVYLQQVTTFTQVEKVVPKKPKIEETAEFHDNIGVMITLVPRSAGPWGGCSGKPWDDGVFTTITRVILHVDTCFSAITGLEVHYVKEKASRRSHRGDRVGSDGIIINIDGENEFLIGVDGFYGPAMVENFGGSTDAIKQITFYTNKRKFGPYGRDIGTYFRSAAARGRIVGFHGRSGACLYAIGVHMDYF</sequence>
<dbReference type="InterPro" id="IPR033734">
    <property type="entry name" value="Jacalin-like_lectin_dom_plant"/>
</dbReference>
<dbReference type="AlphaFoldDB" id="A0A314KUI2"/>
<comment type="similarity">
    <text evidence="1">Belongs to the jacalin lectin family.</text>
</comment>
<gene>
    <name evidence="4" type="primary">LECA_2</name>
    <name evidence="4" type="ORF">A4A49_61304</name>
</gene>
<dbReference type="FunFam" id="2.100.10.30:FF:000001">
    <property type="entry name" value="Jacalin-related lectin 33"/>
    <property type="match status" value="1"/>
</dbReference>
<comment type="caution">
    <text evidence="4">The sequence shown here is derived from an EMBL/GenBank/DDBJ whole genome shotgun (WGS) entry which is preliminary data.</text>
</comment>
<dbReference type="CDD" id="cd09612">
    <property type="entry name" value="Jacalin"/>
    <property type="match status" value="2"/>
</dbReference>
<dbReference type="InterPro" id="IPR036404">
    <property type="entry name" value="Jacalin-like_lectin_dom_sf"/>
</dbReference>